<protein>
    <recommendedName>
        <fullName evidence="3">Methyltransferase type 11 domain-containing protein</fullName>
    </recommendedName>
</protein>
<dbReference type="Gene3D" id="3.40.50.150">
    <property type="entry name" value="Vaccinia Virus protein VP39"/>
    <property type="match status" value="1"/>
</dbReference>
<dbReference type="EMBL" id="QGMJ01000591">
    <property type="protein sequence ID" value="TVY34861.1"/>
    <property type="molecule type" value="Genomic_DNA"/>
</dbReference>
<proteinExistence type="predicted"/>
<name>A0A8H8RIK8_9HELO</name>
<organism evidence="1 2">
    <name type="scientific">Lachnellula subtilissima</name>
    <dbReference type="NCBI Taxonomy" id="602034"/>
    <lineage>
        <taxon>Eukaryota</taxon>
        <taxon>Fungi</taxon>
        <taxon>Dikarya</taxon>
        <taxon>Ascomycota</taxon>
        <taxon>Pezizomycotina</taxon>
        <taxon>Leotiomycetes</taxon>
        <taxon>Helotiales</taxon>
        <taxon>Lachnaceae</taxon>
        <taxon>Lachnellula</taxon>
    </lineage>
</organism>
<evidence type="ECO:0000313" key="1">
    <source>
        <dbReference type="EMBL" id="TVY34861.1"/>
    </source>
</evidence>
<evidence type="ECO:0008006" key="3">
    <source>
        <dbReference type="Google" id="ProtNLM"/>
    </source>
</evidence>
<dbReference type="AlphaFoldDB" id="A0A8H8RIK8"/>
<dbReference type="InterPro" id="IPR029063">
    <property type="entry name" value="SAM-dependent_MTases_sf"/>
</dbReference>
<dbReference type="PANTHER" id="PTHR44942:SF10">
    <property type="entry name" value="METHYLTRANSFERASE TYPE 11 DOMAIN-CONTAINING PROTEIN"/>
    <property type="match status" value="1"/>
</dbReference>
<dbReference type="OrthoDB" id="10027013at2759"/>
<dbReference type="Proteomes" id="UP000462212">
    <property type="component" value="Unassembled WGS sequence"/>
</dbReference>
<evidence type="ECO:0000313" key="2">
    <source>
        <dbReference type="Proteomes" id="UP000462212"/>
    </source>
</evidence>
<comment type="caution">
    <text evidence="1">The sequence shown here is derived from an EMBL/GenBank/DDBJ whole genome shotgun (WGS) entry which is preliminary data.</text>
</comment>
<dbReference type="PANTHER" id="PTHR44942">
    <property type="entry name" value="METHYLTRANSF_11 DOMAIN-CONTAINING PROTEIN"/>
    <property type="match status" value="1"/>
</dbReference>
<sequence>VHWFDLTKFYLETARVLKPGGTLALWTIDPDQPNAAKLTEIMLHFEHVVIGKYQMPGNLLSRGMYDKLPLPWTVSPPVPGFSKADYVKLDYDRNGVLSNGKTFFSGSKRRNLAEVEQTLGTASVVTRWRENHPDLVGTEQDCVKLFVKDLREALGGEEEVDSGGATTIMLFRKAA</sequence>
<feature type="non-terminal residue" evidence="1">
    <location>
        <position position="1"/>
    </location>
</feature>
<accession>A0A8H8RIK8</accession>
<gene>
    <name evidence="1" type="ORF">LSUB1_G005405</name>
</gene>
<reference evidence="1 2" key="1">
    <citation type="submission" date="2018-05" db="EMBL/GenBank/DDBJ databases">
        <title>Genome sequencing and assembly of the regulated plant pathogen Lachnellula willkommii and related sister species for the development of diagnostic species identification markers.</title>
        <authorList>
            <person name="Giroux E."/>
            <person name="Bilodeau G."/>
        </authorList>
    </citation>
    <scope>NUCLEOTIDE SEQUENCE [LARGE SCALE GENOMIC DNA]</scope>
    <source>
        <strain evidence="1 2">CBS 197.66</strain>
    </source>
</reference>
<dbReference type="InterPro" id="IPR051052">
    <property type="entry name" value="Diverse_substrate_MTase"/>
</dbReference>
<keyword evidence="2" id="KW-1185">Reference proteome</keyword>
<dbReference type="SUPFAM" id="SSF53335">
    <property type="entry name" value="S-adenosyl-L-methionine-dependent methyltransferases"/>
    <property type="match status" value="1"/>
</dbReference>